<reference evidence="3" key="1">
    <citation type="journal article" date="2020" name="Nature">
        <title>Giant virus diversity and host interactions through global metagenomics.</title>
        <authorList>
            <person name="Schulz F."/>
            <person name="Roux S."/>
            <person name="Paez-Espino D."/>
            <person name="Jungbluth S."/>
            <person name="Walsh D.A."/>
            <person name="Denef V.J."/>
            <person name="McMahon K.D."/>
            <person name="Konstantinidis K.T."/>
            <person name="Eloe-Fadrosh E.A."/>
            <person name="Kyrpides N.C."/>
            <person name="Woyke T."/>
        </authorList>
    </citation>
    <scope>NUCLEOTIDE SEQUENCE</scope>
    <source>
        <strain evidence="3">GVMAG-S-1102113-126</strain>
    </source>
</reference>
<dbReference type="EMBL" id="MN740844">
    <property type="protein sequence ID" value="QHU14657.1"/>
    <property type="molecule type" value="Genomic_DNA"/>
</dbReference>
<keyword evidence="2" id="KW-1133">Transmembrane helix</keyword>
<organism evidence="3">
    <name type="scientific">viral metagenome</name>
    <dbReference type="NCBI Taxonomy" id="1070528"/>
    <lineage>
        <taxon>unclassified sequences</taxon>
        <taxon>metagenomes</taxon>
        <taxon>organismal metagenomes</taxon>
    </lineage>
</organism>
<keyword evidence="2" id="KW-0812">Transmembrane</keyword>
<sequence>MAQIVVTQTMILLFTIIVLLIALLSIFVLSRGDLSFGSKTWEDQCSGKNDCMVDVTIELTLENVTPATLVDNINQQMLDDIYVSYMDGKNPLELEYPKGPNMVNRNTEVLRLEPQIGWRTWAMEYAATFPANGQEIDISGNIVTDSVDYEPSNPMVVMILGKTLTKFIAKFPSKIQNGQLLTGKLRVGDGGRTVEQSKTVLLDGTNSSEIWSLTPSVTPSEGFTGRVGPKPGSKGRHLTGRVGPKPGSKGRHLTGRAGPTAGGYGTAGKNSIGFSNY</sequence>
<evidence type="ECO:0000256" key="2">
    <source>
        <dbReference type="SAM" id="Phobius"/>
    </source>
</evidence>
<accession>A0A6C0KD57</accession>
<feature type="region of interest" description="Disordered" evidence="1">
    <location>
        <begin position="217"/>
        <end position="277"/>
    </location>
</feature>
<dbReference type="AlphaFoldDB" id="A0A6C0KD57"/>
<protein>
    <submittedName>
        <fullName evidence="3">Uncharacterized protein</fullName>
    </submittedName>
</protein>
<proteinExistence type="predicted"/>
<feature type="transmembrane region" description="Helical" evidence="2">
    <location>
        <begin position="6"/>
        <end position="29"/>
    </location>
</feature>
<evidence type="ECO:0000313" key="3">
    <source>
        <dbReference type="EMBL" id="QHU14657.1"/>
    </source>
</evidence>
<name>A0A6C0KD57_9ZZZZ</name>
<keyword evidence="2" id="KW-0472">Membrane</keyword>
<evidence type="ECO:0000256" key="1">
    <source>
        <dbReference type="SAM" id="MobiDB-lite"/>
    </source>
</evidence>